<accession>A0A371IX07</accession>
<reference evidence="2 3" key="1">
    <citation type="journal article" date="2017" name="Genome Announc.">
        <title>Draft Genome Sequence of Romboutsia maritimum sp. nov. Strain CCRI-22766(T), Isolated from Coastal Estuarine Mud.</title>
        <authorList>
            <person name="Maheux A.F."/>
            <person name="Boudreau D.K."/>
            <person name="Berube E."/>
            <person name="Boissinot M."/>
            <person name="Raymond F."/>
            <person name="Brodeur S."/>
            <person name="Corbeil J."/>
            <person name="Brightwell G."/>
            <person name="Broda D."/>
            <person name="Omar R.F."/>
            <person name="Bergeron M.G."/>
        </authorList>
    </citation>
    <scope>NUCLEOTIDE SEQUENCE [LARGE SCALE GENOMIC DNA]</scope>
    <source>
        <strain evidence="2 3">CCRI-22766</strain>
    </source>
</reference>
<evidence type="ECO:0000313" key="3">
    <source>
        <dbReference type="Proteomes" id="UP000243494"/>
    </source>
</evidence>
<dbReference type="Proteomes" id="UP000243494">
    <property type="component" value="Unassembled WGS sequence"/>
</dbReference>
<keyword evidence="1" id="KW-1133">Transmembrane helix</keyword>
<feature type="transmembrane region" description="Helical" evidence="1">
    <location>
        <begin position="219"/>
        <end position="240"/>
    </location>
</feature>
<feature type="transmembrane region" description="Helical" evidence="1">
    <location>
        <begin position="291"/>
        <end position="314"/>
    </location>
</feature>
<gene>
    <name evidence="2" type="ORF">CHF27_002100</name>
</gene>
<evidence type="ECO:0000313" key="2">
    <source>
        <dbReference type="EMBL" id="RDY25016.1"/>
    </source>
</evidence>
<dbReference type="EMBL" id="NOJZ02000001">
    <property type="protein sequence ID" value="RDY25016.1"/>
    <property type="molecule type" value="Genomic_DNA"/>
</dbReference>
<protein>
    <recommendedName>
        <fullName evidence="4">Polysaccharide polymerase</fullName>
    </recommendedName>
</protein>
<feature type="transmembrane region" description="Helical" evidence="1">
    <location>
        <begin position="66"/>
        <end position="83"/>
    </location>
</feature>
<feature type="transmembrane region" description="Helical" evidence="1">
    <location>
        <begin position="148"/>
        <end position="164"/>
    </location>
</feature>
<keyword evidence="3" id="KW-1185">Reference proteome</keyword>
<feature type="transmembrane region" description="Helical" evidence="1">
    <location>
        <begin position="176"/>
        <end position="207"/>
    </location>
</feature>
<dbReference type="RefSeq" id="WP_095405772.1">
    <property type="nucleotide sequence ID" value="NZ_NOJZ02000001.1"/>
</dbReference>
<keyword evidence="1" id="KW-0472">Membrane</keyword>
<name>A0A371IX07_9FIRM</name>
<evidence type="ECO:0008006" key="4">
    <source>
        <dbReference type="Google" id="ProtNLM"/>
    </source>
</evidence>
<feature type="transmembrane region" description="Helical" evidence="1">
    <location>
        <begin position="111"/>
        <end position="128"/>
    </location>
</feature>
<keyword evidence="1" id="KW-0812">Transmembrane</keyword>
<sequence length="370" mass="42444">MNILNKKQLLDKDKVNVIGSILVFLIVAKYYSNMLFIGTSIPVAKILMALSGVFALILIVNDIKKYNVFHLLILGLLGIQFVLTKNKSIIYAYILALALVNLDMKKIIKTYIITNIIFFVIYLTLNVFNIKPTEFVHDRNDFGFGNPNGAFISFFTIWVSYLYLKFDDLKKKDIGLLILFPIVVYSQTNTRTGFLTIAGAMILAFALEKIDVRKKTFKWFFTLIPGLLASLSLIVAYGFYNSDKLNRWLSHRPLYWYRYLVNKEYGLNLIGYNDNIRDIVFTPRLPLDSGYILTLYNSGIIVFLLIILLYSYAIYQLCKEGKKAEITLILCILAYAFAESIILDLGTNITFIFIAYALCKLGKKKQINDR</sequence>
<organism evidence="2 3">
    <name type="scientific">Romboutsia maritimum</name>
    <dbReference type="NCBI Taxonomy" id="2020948"/>
    <lineage>
        <taxon>Bacteria</taxon>
        <taxon>Bacillati</taxon>
        <taxon>Bacillota</taxon>
        <taxon>Clostridia</taxon>
        <taxon>Peptostreptococcales</taxon>
        <taxon>Peptostreptococcaceae</taxon>
        <taxon>Romboutsia</taxon>
    </lineage>
</organism>
<feature type="transmembrane region" description="Helical" evidence="1">
    <location>
        <begin position="37"/>
        <end position="59"/>
    </location>
</feature>
<dbReference type="AlphaFoldDB" id="A0A371IX07"/>
<dbReference type="OrthoDB" id="1744750at2"/>
<proteinExistence type="predicted"/>
<feature type="transmembrane region" description="Helical" evidence="1">
    <location>
        <begin position="326"/>
        <end position="359"/>
    </location>
</feature>
<comment type="caution">
    <text evidence="2">The sequence shown here is derived from an EMBL/GenBank/DDBJ whole genome shotgun (WGS) entry which is preliminary data.</text>
</comment>
<evidence type="ECO:0000256" key="1">
    <source>
        <dbReference type="SAM" id="Phobius"/>
    </source>
</evidence>
<feature type="transmembrane region" description="Helical" evidence="1">
    <location>
        <begin position="15"/>
        <end position="31"/>
    </location>
</feature>